<dbReference type="Proteomes" id="UP000245080">
    <property type="component" value="Unassembled WGS sequence"/>
</dbReference>
<dbReference type="EMBL" id="QCXQ01000006">
    <property type="protein sequence ID" value="PWF99353.1"/>
    <property type="molecule type" value="Genomic_DNA"/>
</dbReference>
<proteinExistence type="predicted"/>
<sequence>MTQTNGAQYLNVLSQVLKSTEDTATKMNGDFQKLRNALDTGTEHDISTSEYEAIKTTFQDGTDVYEGDLNRLAGAQAPVRVLGKHKQLVAAYRDYTEACQAMVNSLNPTEQTVDKAAFDAAEQAQDAAMQRVNANTQRIMMTAM</sequence>
<organism evidence="1 2">
    <name type="scientific">Levilactobacillus bambusae</name>
    <dbReference type="NCBI Taxonomy" id="2024736"/>
    <lineage>
        <taxon>Bacteria</taxon>
        <taxon>Bacillati</taxon>
        <taxon>Bacillota</taxon>
        <taxon>Bacilli</taxon>
        <taxon>Lactobacillales</taxon>
        <taxon>Lactobacillaceae</taxon>
        <taxon>Levilactobacillus</taxon>
    </lineage>
</organism>
<gene>
    <name evidence="1" type="ORF">DCM90_07815</name>
</gene>
<accession>A0A2V1MW47</accession>
<evidence type="ECO:0008006" key="3">
    <source>
        <dbReference type="Google" id="ProtNLM"/>
    </source>
</evidence>
<dbReference type="OrthoDB" id="2146076at2"/>
<dbReference type="AlphaFoldDB" id="A0A2V1MW47"/>
<evidence type="ECO:0000313" key="2">
    <source>
        <dbReference type="Proteomes" id="UP000245080"/>
    </source>
</evidence>
<comment type="caution">
    <text evidence="1">The sequence shown here is derived from an EMBL/GenBank/DDBJ whole genome shotgun (WGS) entry which is preliminary data.</text>
</comment>
<protein>
    <recommendedName>
        <fullName evidence="3">LXG domain-containing protein</fullName>
    </recommendedName>
</protein>
<reference evidence="1 2" key="1">
    <citation type="journal article" date="2018" name="Int. J. Syst. Evol. Microbiol.">
        <title>Lactobacillus bambusae sp. nov., isolated from a traditional fermented Ma-bamboo shoots of Taiwan.</title>
        <authorList>
            <person name="Wang L.-T."/>
        </authorList>
    </citation>
    <scope>NUCLEOTIDE SEQUENCE [LARGE SCALE GENOMIC DNA]</scope>
    <source>
        <strain evidence="1 2">BS-W1</strain>
    </source>
</reference>
<name>A0A2V1MW47_9LACO</name>
<dbReference type="RefSeq" id="WP_109250811.1">
    <property type="nucleotide sequence ID" value="NZ_QCXQ01000006.1"/>
</dbReference>
<keyword evidence="2" id="KW-1185">Reference proteome</keyword>
<evidence type="ECO:0000313" key="1">
    <source>
        <dbReference type="EMBL" id="PWF99353.1"/>
    </source>
</evidence>